<accession>A0A9P8NB40</accession>
<sequence>MAARVFRNTPNPLLIPEIVGLVVDNIHTVPDLLNCACVNIIWNLAALKKLYRGSLNDMQFRTPDIGSLNCLFVASRKRFVRNMSFVRHLLLCPESPAIDEAAQPDTRLACVEKCRAMRHREYAEHLLRPRGSGLASLSIPFQIMDQDWSQLSDLLLTPTVEFLAIDNYYCKLLMASYSYSRELTTPTDKFSNLKALTIYKSDSYLGIDELCELLKSCDLEFFHIESDNAEPVATQLLPYLRRQLSLRALALNIPCCGLNLGSKTPAREEQGDIWPRVKALYLQEGDQHWLEQLPKLTELQILSLRKLASGSPTINQSAIENVAKCRNLRVVDLVLNELDDVELLLNIADGCPLLQKFSVWPLGLRVDPGAANSLLSRLLRALPRLEFLALALECQMDGAILQDLARHCPQLTVLELPQTQLLLSLSLMTKTSTLRHLESMHLAGIYFRNPRRMMQCDKIRSIAREWRRIFPKIRGMPCTADVYSRYMSDDYSSEGSGDEVSVSSDEEVPELGFNDYDSVWFILRTKLWRCLGYPKDQFIHDRIQNMWQTDLEIKTIGWPVMPLKAFADPDLYSTAAHGVR</sequence>
<evidence type="ECO:0000313" key="1">
    <source>
        <dbReference type="EMBL" id="KAH1896074.1"/>
    </source>
</evidence>
<proteinExistence type="predicted"/>
<dbReference type="InterPro" id="IPR032675">
    <property type="entry name" value="LRR_dom_sf"/>
</dbReference>
<organism evidence="1 2">
    <name type="scientific">Aspergillus fumigatus</name>
    <name type="common">Neosartorya fumigata</name>
    <dbReference type="NCBI Taxonomy" id="746128"/>
    <lineage>
        <taxon>Eukaryota</taxon>
        <taxon>Fungi</taxon>
        <taxon>Dikarya</taxon>
        <taxon>Ascomycota</taxon>
        <taxon>Pezizomycotina</taxon>
        <taxon>Eurotiomycetes</taxon>
        <taxon>Eurotiomycetidae</taxon>
        <taxon>Eurotiales</taxon>
        <taxon>Aspergillaceae</taxon>
        <taxon>Aspergillus</taxon>
        <taxon>Aspergillus subgen. Fumigati</taxon>
    </lineage>
</organism>
<dbReference type="Proteomes" id="UP000813423">
    <property type="component" value="Unassembled WGS sequence"/>
</dbReference>
<name>A0A9P8NB40_ASPFM</name>
<evidence type="ECO:0000313" key="2">
    <source>
        <dbReference type="Proteomes" id="UP000813423"/>
    </source>
</evidence>
<gene>
    <name evidence="1" type="ORF">KXV57_001484</name>
</gene>
<dbReference type="AlphaFoldDB" id="A0A9P8NB40"/>
<dbReference type="EMBL" id="JAIBSC010000128">
    <property type="protein sequence ID" value="KAH1896074.1"/>
    <property type="molecule type" value="Genomic_DNA"/>
</dbReference>
<dbReference type="Gene3D" id="3.80.10.10">
    <property type="entry name" value="Ribonuclease Inhibitor"/>
    <property type="match status" value="1"/>
</dbReference>
<protein>
    <submittedName>
        <fullName evidence="1">Uncharacterized protein</fullName>
    </submittedName>
</protein>
<comment type="caution">
    <text evidence="1">The sequence shown here is derived from an EMBL/GenBank/DDBJ whole genome shotgun (WGS) entry which is preliminary data.</text>
</comment>
<dbReference type="SUPFAM" id="SSF52047">
    <property type="entry name" value="RNI-like"/>
    <property type="match status" value="1"/>
</dbReference>
<reference evidence="1" key="1">
    <citation type="submission" date="2021-08" db="EMBL/GenBank/DDBJ databases">
        <title>Global Aspergillus fumigatus from environmental and clinical sources.</title>
        <authorList>
            <person name="Barber A."/>
            <person name="Sae-Ong T."/>
        </authorList>
    </citation>
    <scope>NUCLEOTIDE SEQUENCE</scope>
    <source>
        <strain evidence="1">NRZ-2016-071</strain>
    </source>
</reference>